<accession>T0R1D0</accession>
<feature type="region of interest" description="Disordered" evidence="2">
    <location>
        <begin position="57"/>
        <end position="103"/>
    </location>
</feature>
<dbReference type="AlphaFoldDB" id="T0R1D0"/>
<dbReference type="OrthoDB" id="69876at2759"/>
<gene>
    <name evidence="3" type="ORF">SDRG_01837</name>
</gene>
<feature type="compositionally biased region" description="Pro residues" evidence="2">
    <location>
        <begin position="13"/>
        <end position="24"/>
    </location>
</feature>
<dbReference type="RefSeq" id="XP_008605610.1">
    <property type="nucleotide sequence ID" value="XM_008607388.1"/>
</dbReference>
<evidence type="ECO:0000313" key="3">
    <source>
        <dbReference type="EMBL" id="EQC40766.1"/>
    </source>
</evidence>
<keyword evidence="4" id="KW-1185">Reference proteome</keyword>
<dbReference type="Proteomes" id="UP000030762">
    <property type="component" value="Unassembled WGS sequence"/>
</dbReference>
<organism evidence="3 4">
    <name type="scientific">Saprolegnia diclina (strain VS20)</name>
    <dbReference type="NCBI Taxonomy" id="1156394"/>
    <lineage>
        <taxon>Eukaryota</taxon>
        <taxon>Sar</taxon>
        <taxon>Stramenopiles</taxon>
        <taxon>Oomycota</taxon>
        <taxon>Saprolegniomycetes</taxon>
        <taxon>Saprolegniales</taxon>
        <taxon>Saprolegniaceae</taxon>
        <taxon>Saprolegnia</taxon>
    </lineage>
</organism>
<proteinExistence type="predicted"/>
<protein>
    <submittedName>
        <fullName evidence="3">Uncharacterized protein</fullName>
    </submittedName>
</protein>
<evidence type="ECO:0000256" key="1">
    <source>
        <dbReference type="SAM" id="Coils"/>
    </source>
</evidence>
<keyword evidence="1" id="KW-0175">Coiled coil</keyword>
<feature type="coiled-coil region" evidence="1">
    <location>
        <begin position="526"/>
        <end position="553"/>
    </location>
</feature>
<sequence length="732" mass="80555">MIVGKSLCDGPSEAPPAPPMPPVVSPIQNPSNHVFKKRRKVQERLFLRPLSSALGAATAIGGPEESTATDEDAVRKPTRAASRRATTKDPLGATSPTKASRAALRKRQLQCSASEPTLRPMSRAATPHAFNDAVQPLPGTHVAALAESLSAAFVQQHFPSSYTQDTGVAGHLALDPDIQEYCRRGPVASVCRDLGTFWLTNMLRTYDIPRTTPVDCARVETQLQTVIAHAKQHFQSSDAAFTEQLMDVVAANVLSHCSSSTDFMQTVAGHYRELLTRLPFLLDERERKLEVAAGTIASLESKICDLRALHTSAQDETEAAQREWQRAQAAHRAIEVRLQDMAVVVEGAVAAELAQTKALRESQLQAQEQQYTYEMRINALQIEAQDLTSSVQELHAAIDSKDAALALYAHVQSERDAACADIGELTEQLAALSAAHKELVVRHEDAMRTQQVLLFRLSVVDATSDDMPTGSNPSPESMKNIKIPADVDETLHALRLKVTEYEHQSVLAHAESIRKETRVRELEFLLEDRRQQLQSAAAARSELQRQHKVLQDQLQALPRPYEAEIRRWRANVTSLEADKGDLLVDYGRLVAERDTAKAQAVLDRAKAARYEVGLGNMVPRFRALQTEYTRSVLTTRAELQAMQSLLSTTSLDIDGRARAIVANEAALEAKMRALIGTAIGRDPAVLFVLQMLHTKLQALRTALNDLRKEAASAIQSLASSHATYERRCHKGP</sequence>
<reference evidence="3 4" key="1">
    <citation type="submission" date="2012-04" db="EMBL/GenBank/DDBJ databases">
        <title>The Genome Sequence of Saprolegnia declina VS20.</title>
        <authorList>
            <consortium name="The Broad Institute Genome Sequencing Platform"/>
            <person name="Russ C."/>
            <person name="Nusbaum C."/>
            <person name="Tyler B."/>
            <person name="van West P."/>
            <person name="Dieguez-Uribeondo J."/>
            <person name="de Bruijn I."/>
            <person name="Tripathy S."/>
            <person name="Jiang R."/>
            <person name="Young S.K."/>
            <person name="Zeng Q."/>
            <person name="Gargeya S."/>
            <person name="Fitzgerald M."/>
            <person name="Haas B."/>
            <person name="Abouelleil A."/>
            <person name="Alvarado L."/>
            <person name="Arachchi H.M."/>
            <person name="Berlin A."/>
            <person name="Chapman S.B."/>
            <person name="Goldberg J."/>
            <person name="Griggs A."/>
            <person name="Gujja S."/>
            <person name="Hansen M."/>
            <person name="Howarth C."/>
            <person name="Imamovic A."/>
            <person name="Larimer J."/>
            <person name="McCowen C."/>
            <person name="Montmayeur A."/>
            <person name="Murphy C."/>
            <person name="Neiman D."/>
            <person name="Pearson M."/>
            <person name="Priest M."/>
            <person name="Roberts A."/>
            <person name="Saif S."/>
            <person name="Shea T."/>
            <person name="Sisk P."/>
            <person name="Sykes S."/>
            <person name="Wortman J."/>
            <person name="Nusbaum C."/>
            <person name="Birren B."/>
        </authorList>
    </citation>
    <scope>NUCLEOTIDE SEQUENCE [LARGE SCALE GENOMIC DNA]</scope>
    <source>
        <strain evidence="3 4">VS20</strain>
    </source>
</reference>
<evidence type="ECO:0000256" key="2">
    <source>
        <dbReference type="SAM" id="MobiDB-lite"/>
    </source>
</evidence>
<dbReference type="InParanoid" id="T0R1D0"/>
<name>T0R1D0_SAPDV</name>
<evidence type="ECO:0000313" key="4">
    <source>
        <dbReference type="Proteomes" id="UP000030762"/>
    </source>
</evidence>
<feature type="region of interest" description="Disordered" evidence="2">
    <location>
        <begin position="1"/>
        <end position="30"/>
    </location>
</feature>
<dbReference type="EMBL" id="JH767135">
    <property type="protein sequence ID" value="EQC40766.1"/>
    <property type="molecule type" value="Genomic_DNA"/>
</dbReference>
<feature type="coiled-coil region" evidence="1">
    <location>
        <begin position="689"/>
        <end position="716"/>
    </location>
</feature>
<dbReference type="GeneID" id="19942564"/>
<dbReference type="VEuPathDB" id="FungiDB:SDRG_01837"/>